<comment type="caution">
    <text evidence="1">The sequence shown here is derived from an EMBL/GenBank/DDBJ whole genome shotgun (WGS) entry which is preliminary data.</text>
</comment>
<sequence length="102" mass="12201">MIFFETPEKSTIIPFKEDFPNATLQISIDNVAILTSFLKEAKIAYPLRFHLEKYTMHLKQKYLLFINSQHSGYNKRLQFTKIFLYLAIQQKKQKSRLNRKSE</sequence>
<dbReference type="Proteomes" id="UP000031980">
    <property type="component" value="Unassembled WGS sequence"/>
</dbReference>
<protein>
    <submittedName>
        <fullName evidence="1">Uncharacterized protein</fullName>
    </submittedName>
</protein>
<organism evidence="1 2">
    <name type="scientific">Sanguibacteroides justesenii</name>
    <dbReference type="NCBI Taxonomy" id="1547597"/>
    <lineage>
        <taxon>Bacteria</taxon>
        <taxon>Pseudomonadati</taxon>
        <taxon>Bacteroidota</taxon>
        <taxon>Bacteroidia</taxon>
        <taxon>Bacteroidales</taxon>
        <taxon>Porphyromonadaceae</taxon>
        <taxon>Sanguibacteroides</taxon>
    </lineage>
</organism>
<evidence type="ECO:0000313" key="2">
    <source>
        <dbReference type="Proteomes" id="UP000031980"/>
    </source>
</evidence>
<gene>
    <name evidence="1" type="ORF">BA92_03415</name>
</gene>
<reference evidence="1 2" key="1">
    <citation type="submission" date="2014-07" db="EMBL/GenBank/DDBJ databases">
        <title>Porphyromonadaceae bacterium OUH 308042 = ATCC BAA-2681 = DSM 28342 draft genome.</title>
        <authorList>
            <person name="Sydenham T.V."/>
            <person name="Hasman H."/>
            <person name="Justensen U.S."/>
        </authorList>
    </citation>
    <scope>NUCLEOTIDE SEQUENCE [LARGE SCALE GENOMIC DNA]</scope>
    <source>
        <strain evidence="1 2">OUH 308042</strain>
    </source>
</reference>
<dbReference type="EMBL" id="JPIU01000037">
    <property type="protein sequence ID" value="KIO45536.1"/>
    <property type="molecule type" value="Genomic_DNA"/>
</dbReference>
<keyword evidence="2" id="KW-1185">Reference proteome</keyword>
<dbReference type="AlphaFoldDB" id="A0A0C3RFJ7"/>
<name>A0A0C3RFJ7_9PORP</name>
<accession>A0A0C3RFJ7</accession>
<evidence type="ECO:0000313" key="1">
    <source>
        <dbReference type="EMBL" id="KIO45536.1"/>
    </source>
</evidence>
<proteinExistence type="predicted"/>